<protein>
    <submittedName>
        <fullName evidence="3">DUF1343 domain-containing protein</fullName>
    </submittedName>
</protein>
<dbReference type="AlphaFoldDB" id="A0A4P7W4G2"/>
<evidence type="ECO:0000313" key="3">
    <source>
        <dbReference type="EMBL" id="QCD42295.1"/>
    </source>
</evidence>
<dbReference type="RefSeq" id="WP_123615197.1">
    <property type="nucleotide sequence ID" value="NZ_CAXHQF010000029.1"/>
</dbReference>
<dbReference type="PANTHER" id="PTHR42915:SF1">
    <property type="entry name" value="PEPTIDOGLYCAN BETA-N-ACETYLMURAMIDASE NAMZ"/>
    <property type="match status" value="1"/>
</dbReference>
<name>A0A4P7W4G2_9BACT</name>
<dbReference type="KEGG" id="ddb:E7747_08380"/>
<dbReference type="GO" id="GO:0033922">
    <property type="term" value="F:peptidoglycan beta-N-acetylmuramidase activity"/>
    <property type="evidence" value="ECO:0007669"/>
    <property type="project" value="InterPro"/>
</dbReference>
<dbReference type="InterPro" id="IPR048503">
    <property type="entry name" value="NamZ_C"/>
</dbReference>
<dbReference type="InterPro" id="IPR048502">
    <property type="entry name" value="NamZ_N"/>
</dbReference>
<dbReference type="Gene3D" id="3.90.1150.140">
    <property type="match status" value="1"/>
</dbReference>
<dbReference type="Pfam" id="PF20732">
    <property type="entry name" value="NamZ_C"/>
    <property type="match status" value="1"/>
</dbReference>
<dbReference type="Gene3D" id="3.40.50.12170">
    <property type="entry name" value="Uncharacterised protein PF07075, DUF1343"/>
    <property type="match status" value="1"/>
</dbReference>
<dbReference type="InterPro" id="IPR008302">
    <property type="entry name" value="NamZ"/>
</dbReference>
<evidence type="ECO:0000313" key="4">
    <source>
        <dbReference type="Proteomes" id="UP000297149"/>
    </source>
</evidence>
<evidence type="ECO:0000259" key="1">
    <source>
        <dbReference type="Pfam" id="PF07075"/>
    </source>
</evidence>
<keyword evidence="4" id="KW-1185">Reference proteome</keyword>
<feature type="domain" description="Peptidoglycan beta-N-acetylmuramidase NamZ N-terminal" evidence="1">
    <location>
        <begin position="70"/>
        <end position="275"/>
    </location>
</feature>
<dbReference type="Pfam" id="PF07075">
    <property type="entry name" value="NamZ_N"/>
    <property type="match status" value="1"/>
</dbReference>
<feature type="domain" description="Peptidoglycan beta-N-acetylmuramidase NamZ C-terminal" evidence="2">
    <location>
        <begin position="279"/>
        <end position="437"/>
    </location>
</feature>
<gene>
    <name evidence="3" type="ORF">E7747_08380</name>
</gene>
<reference evidence="4" key="1">
    <citation type="submission" date="2019-02" db="EMBL/GenBank/DDBJ databases">
        <title>Isolation and identification of novel species under the genus Muribaculum.</title>
        <authorList>
            <person name="Miyake S."/>
            <person name="Ding Y."/>
            <person name="Low A."/>
            <person name="Soh M."/>
            <person name="Seedorf H."/>
        </authorList>
    </citation>
    <scope>NUCLEOTIDE SEQUENCE [LARGE SCALE GENOMIC DNA]</scope>
    <source>
        <strain evidence="4">H5</strain>
    </source>
</reference>
<dbReference type="PIRSF" id="PIRSF016719">
    <property type="entry name" value="UCP016719"/>
    <property type="match status" value="1"/>
</dbReference>
<dbReference type="PANTHER" id="PTHR42915">
    <property type="entry name" value="HYPOTHETICAL 460 KDA PROTEIN IN FEUA-SIGW INTERGENIC REGION [PRECURSOR]"/>
    <property type="match status" value="1"/>
</dbReference>
<sequence>MTTLFSAILLSLAAISCGNNTTEISGDNVATASDNRNFTSKTRLADNEAVRPGIEVLRQSGFEALKGKRVGLITNPTGIDNKLKSTIDILAEAPEVKLTALFAPEHGVRGNYVAGASVANETDAKTGVQVFSLHGKTRKPTAEMLKNVDVLVYDIQDIGTRSYTFISTMGLAMEAAAENGKEFMVLDRPNPLGGNKVEGNLVEPASRSFVSQYPIPYIYGLTPGELARFLNDEGLLKNGVKAKLEVIPMEGWHRSMTFAETGMPWVLPSPHIPDPSTSILYPATGIMGELDYVSIGVGYTLPFKLAGAPWIDAQTLSERLTALNIPGVEFRPLYYKPFYALYKGENLNGVEIYVTDKEKAPLSLIQFYIMQELAAMYPNQKAFDKATQSRINMFDKVCGSPKVRELFTRSYNVADLSPFWNKDIDSFKSRSEIYYLYR</sequence>
<evidence type="ECO:0000259" key="2">
    <source>
        <dbReference type="Pfam" id="PF20732"/>
    </source>
</evidence>
<proteinExistence type="predicted"/>
<dbReference type="EMBL" id="CP039396">
    <property type="protein sequence ID" value="QCD42295.1"/>
    <property type="molecule type" value="Genomic_DNA"/>
</dbReference>
<accession>A0A4P7W4G2</accession>
<organism evidence="3 4">
    <name type="scientific">Duncaniella dubosii</name>
    <dbReference type="NCBI Taxonomy" id="2518971"/>
    <lineage>
        <taxon>Bacteria</taxon>
        <taxon>Pseudomonadati</taxon>
        <taxon>Bacteroidota</taxon>
        <taxon>Bacteroidia</taxon>
        <taxon>Bacteroidales</taxon>
        <taxon>Muribaculaceae</taxon>
        <taxon>Duncaniella</taxon>
    </lineage>
</organism>
<dbReference type="Proteomes" id="UP000297149">
    <property type="component" value="Chromosome"/>
</dbReference>